<dbReference type="RefSeq" id="WP_134455547.1">
    <property type="nucleotide sequence ID" value="NZ_JBHMFL010000042.1"/>
</dbReference>
<sequence length="172" mass="17748">MRKTILAKLLGFLFPEIGAGNTPNVPDNGALPDQIGLVNAILGMNPFQETGYNAATNTTGFTAAPQQISGAAQNFLNLTGTLGAAANMQLPTVAALIAALPSVVQNNPVGLSFQLRVINSSSGAFAWTTTTNTGWTLAGTMSMAQNTWRDFIITITSATTATIQSVGTGTQS</sequence>
<evidence type="ECO:0000313" key="2">
    <source>
        <dbReference type="Proteomes" id="UP000297385"/>
    </source>
</evidence>
<dbReference type="AlphaFoldDB" id="A0A4Y8N2C7"/>
<gene>
    <name evidence="1" type="ORF">E2553_00235</name>
</gene>
<comment type="caution">
    <text evidence="1">The sequence shown here is derived from an EMBL/GenBank/DDBJ whole genome shotgun (WGS) entry which is preliminary data.</text>
</comment>
<dbReference type="EMBL" id="SNVI01000001">
    <property type="protein sequence ID" value="TFE43598.1"/>
    <property type="molecule type" value="Genomic_DNA"/>
</dbReference>
<dbReference type="Proteomes" id="UP000297385">
    <property type="component" value="Unassembled WGS sequence"/>
</dbReference>
<protein>
    <submittedName>
        <fullName evidence="1">Uncharacterized protein</fullName>
    </submittedName>
</protein>
<dbReference type="GeneID" id="97307215"/>
<reference evidence="1 2" key="1">
    <citation type="submission" date="2019-03" db="EMBL/GenBank/DDBJ databases">
        <title>Complete Genome Sequence of Paraburkholderia dipogonis ICMP 19430T, a Nitrogen-fixing Symbiont of the South African Invasive Legume Dipogon lignosus in New Zealand.</title>
        <authorList>
            <person name="De Meyer S.E."/>
        </authorList>
    </citation>
    <scope>NUCLEOTIDE SEQUENCE [LARGE SCALE GENOMIC DNA]</scope>
    <source>
        <strain evidence="1 2">ICMP 19430</strain>
    </source>
</reference>
<name>A0A4Y8N2C7_9BURK</name>
<proteinExistence type="predicted"/>
<accession>A0A4Y8N2C7</accession>
<organism evidence="1 2">
    <name type="scientific">Paraburkholderia dipogonis</name>
    <dbReference type="NCBI Taxonomy" id="1211383"/>
    <lineage>
        <taxon>Bacteria</taxon>
        <taxon>Pseudomonadati</taxon>
        <taxon>Pseudomonadota</taxon>
        <taxon>Betaproteobacteria</taxon>
        <taxon>Burkholderiales</taxon>
        <taxon>Burkholderiaceae</taxon>
        <taxon>Paraburkholderia</taxon>
    </lineage>
</organism>
<evidence type="ECO:0000313" key="1">
    <source>
        <dbReference type="EMBL" id="TFE43598.1"/>
    </source>
</evidence>